<feature type="signal peptide" evidence="1">
    <location>
        <begin position="1"/>
        <end position="22"/>
    </location>
</feature>
<evidence type="ECO:0000256" key="1">
    <source>
        <dbReference type="SAM" id="SignalP"/>
    </source>
</evidence>
<keyword evidence="1" id="KW-0732">Signal</keyword>
<sequence length="125" mass="13038">MMNSAKIVALSALGPIALSAVAQNVTLPMTTDTHPLVEKFKPCVSPFGLTHDLPLVEPFPNLEGAGKLYVLGDMGAVSDGYKHSLFVSGDGKAIYIVQVGGIAGTYKVFGPLDPAMDCSNKAPSF</sequence>
<proteinExistence type="predicted"/>
<feature type="chain" id="PRO_5045258187" evidence="1">
    <location>
        <begin position="23"/>
        <end position="125"/>
    </location>
</feature>
<organism evidence="2 3">
    <name type="scientific">Undibacterium danionis</name>
    <dbReference type="NCBI Taxonomy" id="1812100"/>
    <lineage>
        <taxon>Bacteria</taxon>
        <taxon>Pseudomonadati</taxon>
        <taxon>Pseudomonadota</taxon>
        <taxon>Betaproteobacteria</taxon>
        <taxon>Burkholderiales</taxon>
        <taxon>Oxalobacteraceae</taxon>
        <taxon>Undibacterium</taxon>
    </lineage>
</organism>
<comment type="caution">
    <text evidence="2">The sequence shown here is derived from an EMBL/GenBank/DDBJ whole genome shotgun (WGS) entry which is preliminary data.</text>
</comment>
<keyword evidence="3" id="KW-1185">Reference proteome</keyword>
<accession>A0ABV6IGD6</accession>
<evidence type="ECO:0000313" key="3">
    <source>
        <dbReference type="Proteomes" id="UP001589844"/>
    </source>
</evidence>
<dbReference type="RefSeq" id="WP_390213103.1">
    <property type="nucleotide sequence ID" value="NZ_JBHLXJ010000013.1"/>
</dbReference>
<dbReference type="Proteomes" id="UP001589844">
    <property type="component" value="Unassembled WGS sequence"/>
</dbReference>
<reference evidence="2 3" key="1">
    <citation type="submission" date="2024-09" db="EMBL/GenBank/DDBJ databases">
        <authorList>
            <person name="Sun Q."/>
            <person name="Mori K."/>
        </authorList>
    </citation>
    <scope>NUCLEOTIDE SEQUENCE [LARGE SCALE GENOMIC DNA]</scope>
    <source>
        <strain evidence="2 3">CCM 8677</strain>
    </source>
</reference>
<protein>
    <submittedName>
        <fullName evidence="2">Uncharacterized protein</fullName>
    </submittedName>
</protein>
<gene>
    <name evidence="2" type="ORF">ACFFJH_12490</name>
</gene>
<evidence type="ECO:0000313" key="2">
    <source>
        <dbReference type="EMBL" id="MFC0350633.1"/>
    </source>
</evidence>
<dbReference type="EMBL" id="JBHLXJ010000013">
    <property type="protein sequence ID" value="MFC0350633.1"/>
    <property type="molecule type" value="Genomic_DNA"/>
</dbReference>
<name>A0ABV6IGD6_9BURK</name>